<dbReference type="AlphaFoldDB" id="A0A835U381"/>
<accession>A0A835U381</accession>
<dbReference type="OrthoDB" id="1893842at2759"/>
<dbReference type="Proteomes" id="UP000636800">
    <property type="component" value="Unassembled WGS sequence"/>
</dbReference>
<evidence type="ECO:0000313" key="3">
    <source>
        <dbReference type="Proteomes" id="UP000636800"/>
    </source>
</evidence>
<reference evidence="3 4" key="1">
    <citation type="journal article" date="2020" name="Nat. Food">
        <title>A phased Vanilla planifolia genome enables genetic improvement of flavour and production.</title>
        <authorList>
            <person name="Hasing T."/>
            <person name="Tang H."/>
            <person name="Brym M."/>
            <person name="Khazi F."/>
            <person name="Huang T."/>
            <person name="Chambers A.H."/>
        </authorList>
    </citation>
    <scope>NUCLEOTIDE SEQUENCE [LARGE SCALE GENOMIC DNA]</scope>
    <source>
        <tissue evidence="1">Leaf</tissue>
    </source>
</reference>
<dbReference type="EMBL" id="JADCNM010000398">
    <property type="protein sequence ID" value="KAG0447879.1"/>
    <property type="molecule type" value="Genomic_DNA"/>
</dbReference>
<sequence length="140" mass="15608">MRRFLRSPSLADHGTEVVMVAAVEKSKLSVPRSVRVWALQSKAWTEIERMPPEIYRQFSEAEGGRGFESVGSGEFLAITIKGSADVILFDFNRREWRWAPPCPYISQIVTGAGDLRGFAYEPRLATPAIGLIDSSSLSFQ</sequence>
<name>A0A835U381_VANPL</name>
<evidence type="ECO:0000313" key="1">
    <source>
        <dbReference type="EMBL" id="KAG0447879.1"/>
    </source>
</evidence>
<protein>
    <submittedName>
        <fullName evidence="1">Uncharacterized protein</fullName>
    </submittedName>
</protein>
<organism evidence="1 4">
    <name type="scientific">Vanilla planifolia</name>
    <name type="common">Vanilla</name>
    <dbReference type="NCBI Taxonomy" id="51239"/>
    <lineage>
        <taxon>Eukaryota</taxon>
        <taxon>Viridiplantae</taxon>
        <taxon>Streptophyta</taxon>
        <taxon>Embryophyta</taxon>
        <taxon>Tracheophyta</taxon>
        <taxon>Spermatophyta</taxon>
        <taxon>Magnoliopsida</taxon>
        <taxon>Liliopsida</taxon>
        <taxon>Asparagales</taxon>
        <taxon>Orchidaceae</taxon>
        <taxon>Vanilloideae</taxon>
        <taxon>Vanilleae</taxon>
        <taxon>Vanilla</taxon>
    </lineage>
</organism>
<evidence type="ECO:0000313" key="2">
    <source>
        <dbReference type="EMBL" id="KAG0447972.1"/>
    </source>
</evidence>
<dbReference type="Proteomes" id="UP000639772">
    <property type="component" value="Unassembled WGS sequence"/>
</dbReference>
<dbReference type="EMBL" id="JADCNL010000396">
    <property type="protein sequence ID" value="KAG0447972.1"/>
    <property type="molecule type" value="Genomic_DNA"/>
</dbReference>
<comment type="caution">
    <text evidence="1">The sequence shown here is derived from an EMBL/GenBank/DDBJ whole genome shotgun (WGS) entry which is preliminary data.</text>
</comment>
<gene>
    <name evidence="2" type="ORF">HPP92_028075</name>
    <name evidence="1" type="ORF">HPP92_028101</name>
</gene>
<proteinExistence type="predicted"/>
<keyword evidence="3" id="KW-1185">Reference proteome</keyword>
<evidence type="ECO:0000313" key="4">
    <source>
        <dbReference type="Proteomes" id="UP000639772"/>
    </source>
</evidence>